<dbReference type="InterPro" id="IPR016300">
    <property type="entry name" value="ATPase_ArsA/GET3"/>
</dbReference>
<feature type="domain" description="ArsA/GET3 Anion-transporting ATPase-like" evidence="4">
    <location>
        <begin position="11"/>
        <end position="308"/>
    </location>
</feature>
<dbReference type="AlphaFoldDB" id="A0A419A185"/>
<comment type="caution">
    <text evidence="5">The sequence shown here is derived from an EMBL/GenBank/DDBJ whole genome shotgun (WGS) entry which is preliminary data.</text>
</comment>
<dbReference type="NCBIfam" id="TIGR00345">
    <property type="entry name" value="GET3_arsA_TRC40"/>
    <property type="match status" value="1"/>
</dbReference>
<gene>
    <name evidence="5" type="ORF">D3P06_02965</name>
</gene>
<dbReference type="GO" id="GO:0005524">
    <property type="term" value="F:ATP binding"/>
    <property type="evidence" value="ECO:0007669"/>
    <property type="project" value="InterPro"/>
</dbReference>
<dbReference type="GO" id="GO:0015446">
    <property type="term" value="F:ATPase-coupled arsenite transmembrane transporter activity"/>
    <property type="evidence" value="ECO:0007669"/>
    <property type="project" value="UniProtKB-EC"/>
</dbReference>
<comment type="catalytic activity">
    <reaction evidence="2">
        <text>arsenite(in) + ATP + H2O = arsenite(out) + ADP + phosphate + H(+)</text>
        <dbReference type="Rhea" id="RHEA:11348"/>
        <dbReference type="ChEBI" id="CHEBI:15377"/>
        <dbReference type="ChEBI" id="CHEBI:15378"/>
        <dbReference type="ChEBI" id="CHEBI:29242"/>
        <dbReference type="ChEBI" id="CHEBI:30616"/>
        <dbReference type="ChEBI" id="CHEBI:43474"/>
        <dbReference type="ChEBI" id="CHEBI:456216"/>
        <dbReference type="EC" id="7.3.2.7"/>
    </reaction>
</comment>
<protein>
    <recommendedName>
        <fullName evidence="3">arsenite-transporting ATPase</fullName>
        <ecNumber evidence="3">7.3.2.7</ecNumber>
    </recommendedName>
</protein>
<dbReference type="Gene3D" id="3.40.50.300">
    <property type="entry name" value="P-loop containing nucleotide triphosphate hydrolases"/>
    <property type="match status" value="1"/>
</dbReference>
<accession>A0A419A185</accession>
<dbReference type="SUPFAM" id="SSF52540">
    <property type="entry name" value="P-loop containing nucleoside triphosphate hydrolases"/>
    <property type="match status" value="1"/>
</dbReference>
<dbReference type="RefSeq" id="WP_119885130.1">
    <property type="nucleotide sequence ID" value="NZ_CP067170.1"/>
</dbReference>
<evidence type="ECO:0000256" key="1">
    <source>
        <dbReference type="ARBA" id="ARBA00011040"/>
    </source>
</evidence>
<evidence type="ECO:0000313" key="6">
    <source>
        <dbReference type="Proteomes" id="UP000285530"/>
    </source>
</evidence>
<dbReference type="Proteomes" id="UP000285530">
    <property type="component" value="Unassembled WGS sequence"/>
</dbReference>
<keyword evidence="6" id="KW-1185">Reference proteome</keyword>
<dbReference type="Pfam" id="PF02374">
    <property type="entry name" value="ArsA_ATPase"/>
    <property type="match status" value="1"/>
</dbReference>
<proteinExistence type="inferred from homology"/>
<dbReference type="GO" id="GO:0016887">
    <property type="term" value="F:ATP hydrolysis activity"/>
    <property type="evidence" value="ECO:0007669"/>
    <property type="project" value="InterPro"/>
</dbReference>
<evidence type="ECO:0000256" key="2">
    <source>
        <dbReference type="ARBA" id="ARBA00052296"/>
    </source>
</evidence>
<dbReference type="EMBL" id="QZEV01000007">
    <property type="protein sequence ID" value="RJL06611.1"/>
    <property type="molecule type" value="Genomic_DNA"/>
</dbReference>
<dbReference type="InterPro" id="IPR027417">
    <property type="entry name" value="P-loop_NTPase"/>
</dbReference>
<sequence>MLLSLLERRGLIFFGGKGGVGKTTLSAMAALALARQGRRVCLVSTDPAHNLGHLFERPVGPHPVAIAPNLTAIELDPEATVTAHLDQVAGFLSEVMPRGGRAEIDRHLSRARHAPGMAEAALLDRIADLAQGIGRDHDHLVLDTAPTGHTLTLLSLPEMMTAWTDGMIANRVQAERFSASARAMVTGSTGEDPRAAAIRQTLGRRRERLAGLRDHITDPDRAGFVAVTTPERMPVQETLALGRALDQAGIPLAGIVVNRVPAEHAPDAIAARLAPLTRAWPRLPLTRVPQTPQEPSGIDALQALSAVLAGGPA</sequence>
<dbReference type="OrthoDB" id="9780677at2"/>
<dbReference type="InterPro" id="IPR025723">
    <property type="entry name" value="ArsA/GET3_ATPase-like"/>
</dbReference>
<organism evidence="5 6">
    <name type="scientific">Paracoccus aestuarii</name>
    <dbReference type="NCBI Taxonomy" id="453842"/>
    <lineage>
        <taxon>Bacteria</taxon>
        <taxon>Pseudomonadati</taxon>
        <taxon>Pseudomonadota</taxon>
        <taxon>Alphaproteobacteria</taxon>
        <taxon>Rhodobacterales</taxon>
        <taxon>Paracoccaceae</taxon>
        <taxon>Paracoccus</taxon>
    </lineage>
</organism>
<comment type="similarity">
    <text evidence="1">Belongs to the arsA ATPase family.</text>
</comment>
<dbReference type="PANTHER" id="PTHR10803">
    <property type="entry name" value="ARSENICAL PUMP-DRIVING ATPASE ARSENITE-TRANSLOCATING ATPASE"/>
    <property type="match status" value="1"/>
</dbReference>
<evidence type="ECO:0000313" key="5">
    <source>
        <dbReference type="EMBL" id="RJL06611.1"/>
    </source>
</evidence>
<dbReference type="CDD" id="cd02035">
    <property type="entry name" value="ArsA"/>
    <property type="match status" value="1"/>
</dbReference>
<name>A0A419A185_9RHOB</name>
<dbReference type="PANTHER" id="PTHR10803:SF3">
    <property type="entry name" value="ATPASE GET3"/>
    <property type="match status" value="1"/>
</dbReference>
<reference evidence="5 6" key="1">
    <citation type="submission" date="2018-09" db="EMBL/GenBank/DDBJ databases">
        <title>Paracoccus onubensis nov. sp. a moderate halophilic bacterium isolated from Gruta de las Maravillas (Aracena, Spain).</title>
        <authorList>
            <person name="Jurado V."/>
            <person name="Gutierrez-Patricio S."/>
            <person name="Gonzalez-Pimentel J.L."/>
            <person name="Laiz L."/>
            <person name="Saiz-Jimenez C."/>
        </authorList>
    </citation>
    <scope>NUCLEOTIDE SEQUENCE [LARGE SCALE GENOMIC DNA]</scope>
    <source>
        <strain evidence="5 6">DSM 19484</strain>
    </source>
</reference>
<dbReference type="EC" id="7.3.2.7" evidence="3"/>
<evidence type="ECO:0000259" key="4">
    <source>
        <dbReference type="Pfam" id="PF02374"/>
    </source>
</evidence>
<evidence type="ECO:0000256" key="3">
    <source>
        <dbReference type="ARBA" id="ARBA00066752"/>
    </source>
</evidence>